<dbReference type="GO" id="GO:0031419">
    <property type="term" value="F:cobalamin binding"/>
    <property type="evidence" value="ECO:0007669"/>
    <property type="project" value="InterPro"/>
</dbReference>
<dbReference type="EMBL" id="CP002102">
    <property type="protein sequence ID" value="ADL02368.1"/>
    <property type="molecule type" value="Genomic_DNA"/>
</dbReference>
<evidence type="ECO:0000313" key="4">
    <source>
        <dbReference type="Proteomes" id="UP000002696"/>
    </source>
</evidence>
<dbReference type="eggNOG" id="COG5012">
    <property type="taxonomic scope" value="Bacteria"/>
</dbReference>
<dbReference type="AlphaFoldDB" id="D9QPA5"/>
<dbReference type="SUPFAM" id="SSF52242">
    <property type="entry name" value="Cobalamin (vitamin B12)-binding domain"/>
    <property type="match status" value="1"/>
</dbReference>
<keyword evidence="4" id="KW-1185">Reference proteome</keyword>
<dbReference type="HOGENOM" id="CLU_066634_1_0_5"/>
<dbReference type="OrthoDB" id="5498228at2"/>
<proteinExistence type="predicted"/>
<dbReference type="BioCyc" id="BSUB633149:G1GM8-3079-MONOMER"/>
<evidence type="ECO:0000259" key="2">
    <source>
        <dbReference type="PROSITE" id="PS51332"/>
    </source>
</evidence>
<dbReference type="PROSITE" id="PS51332">
    <property type="entry name" value="B12_BINDING"/>
    <property type="match status" value="1"/>
</dbReference>
<dbReference type="InterPro" id="IPR006158">
    <property type="entry name" value="Cobalamin-bd"/>
</dbReference>
<dbReference type="Pfam" id="PF02310">
    <property type="entry name" value="B12-binding"/>
    <property type="match status" value="1"/>
</dbReference>
<protein>
    <submittedName>
        <fullName evidence="3">Cobalamin B12-binding domain protein</fullName>
    </submittedName>
</protein>
<dbReference type="Proteomes" id="UP000002696">
    <property type="component" value="Chromosome"/>
</dbReference>
<name>D9QPA5_BRESC</name>
<organism evidence="3 4">
    <name type="scientific">Brevundimonas subvibrioides (strain ATCC 15264 / DSM 4735 / LMG 14903 / NBRC 16000 / CB 81)</name>
    <name type="common">Caulobacter subvibrioides</name>
    <dbReference type="NCBI Taxonomy" id="633149"/>
    <lineage>
        <taxon>Bacteria</taxon>
        <taxon>Pseudomonadati</taxon>
        <taxon>Pseudomonadota</taxon>
        <taxon>Alphaproteobacteria</taxon>
        <taxon>Caulobacterales</taxon>
        <taxon>Caulobacteraceae</taxon>
        <taxon>Brevundimonas</taxon>
    </lineage>
</organism>
<evidence type="ECO:0000256" key="1">
    <source>
        <dbReference type="SAM" id="MobiDB-lite"/>
    </source>
</evidence>
<feature type="region of interest" description="Disordered" evidence="1">
    <location>
        <begin position="1"/>
        <end position="23"/>
    </location>
</feature>
<dbReference type="STRING" id="633149.Bresu_3062"/>
<evidence type="ECO:0000313" key="3">
    <source>
        <dbReference type="EMBL" id="ADL02368.1"/>
    </source>
</evidence>
<feature type="domain" description="B12-binding" evidence="2">
    <location>
        <begin position="165"/>
        <end position="293"/>
    </location>
</feature>
<feature type="compositionally biased region" description="Basic and acidic residues" evidence="1">
    <location>
        <begin position="1"/>
        <end position="11"/>
    </location>
</feature>
<accession>D9QPA5</accession>
<dbReference type="InParanoid" id="D9QPA5"/>
<dbReference type="RefSeq" id="WP_013270468.1">
    <property type="nucleotide sequence ID" value="NC_014375.1"/>
</dbReference>
<dbReference type="Gene3D" id="3.40.50.280">
    <property type="entry name" value="Cobalamin-binding domain"/>
    <property type="match status" value="1"/>
</dbReference>
<sequence>MAYVHRAEGAPDRTPPPSGEGDNVVRFRRSESGLSGVPSPIDLAQLIEGEIIPRLLAAHQSGGLHEVIPMNMGVVDKAELESFAHQTMTMDLSALVDQVELLVRRGVSVEGIYFDLLSPSAKLLGEWWEQDVCTFADVTVGLCRLQQLVYEYADRVHVEGGGGDGRTALFALTPGDQHSLGLIMVVEYFRQAGWRTICMPDATERDLEDIVQTERFDLIGFSMANERWLEPLTPLIARLRAVSRNASVRVMVGGRVFAENPDRVAMVGADQTATDAHAAVQAAARLFASQHSAA</sequence>
<dbReference type="KEGG" id="bsb:Bresu_3062"/>
<dbReference type="GO" id="GO:0046872">
    <property type="term" value="F:metal ion binding"/>
    <property type="evidence" value="ECO:0007669"/>
    <property type="project" value="InterPro"/>
</dbReference>
<reference evidence="4" key="1">
    <citation type="journal article" date="2011" name="J. Bacteriol.">
        <title>Genome sequences of eight morphologically diverse alphaproteobacteria.</title>
        <authorList>
            <consortium name="US DOE Joint Genome Institute"/>
            <person name="Brown P.J."/>
            <person name="Kysela D.T."/>
            <person name="Buechlein A."/>
            <person name="Hemmerich C."/>
            <person name="Brun Y.V."/>
        </authorList>
    </citation>
    <scope>NUCLEOTIDE SEQUENCE [LARGE SCALE GENOMIC DNA]</scope>
    <source>
        <strain evidence="4">ATCC 15264 / DSM 4735 / LMG 14903 / NBRC 16000 / CB 81</strain>
    </source>
</reference>
<dbReference type="InterPro" id="IPR036724">
    <property type="entry name" value="Cobalamin-bd_sf"/>
</dbReference>
<gene>
    <name evidence="3" type="ordered locus">Bresu_3062</name>
</gene>